<evidence type="ECO:0000256" key="1">
    <source>
        <dbReference type="SAM" id="MobiDB-lite"/>
    </source>
</evidence>
<feature type="region of interest" description="Disordered" evidence="1">
    <location>
        <begin position="28"/>
        <end position="53"/>
    </location>
</feature>
<protein>
    <recommendedName>
        <fullName evidence="5">Lipoprotein</fullName>
    </recommendedName>
</protein>
<keyword evidence="4" id="KW-1185">Reference proteome</keyword>
<feature type="compositionally biased region" description="Low complexity" evidence="1">
    <location>
        <begin position="30"/>
        <end position="48"/>
    </location>
</feature>
<comment type="caution">
    <text evidence="3">The sequence shown here is derived from an EMBL/GenBank/DDBJ whole genome shotgun (WGS) entry which is preliminary data.</text>
</comment>
<feature type="chain" id="PRO_5046353445" description="Lipoprotein" evidence="2">
    <location>
        <begin position="28"/>
        <end position="222"/>
    </location>
</feature>
<accession>A0ABU2BSK1</accession>
<evidence type="ECO:0000313" key="4">
    <source>
        <dbReference type="Proteomes" id="UP001183648"/>
    </source>
</evidence>
<proteinExistence type="predicted"/>
<dbReference type="Proteomes" id="UP001183648">
    <property type="component" value="Unassembled WGS sequence"/>
</dbReference>
<reference evidence="3 4" key="1">
    <citation type="submission" date="2023-07" db="EMBL/GenBank/DDBJ databases">
        <title>Sequencing the genomes of 1000 actinobacteria strains.</title>
        <authorList>
            <person name="Klenk H.-P."/>
        </authorList>
    </citation>
    <scope>NUCLEOTIDE SEQUENCE [LARGE SCALE GENOMIC DNA]</scope>
    <source>
        <strain evidence="3 4">DSM 19426</strain>
    </source>
</reference>
<dbReference type="EMBL" id="JAVDYG010000001">
    <property type="protein sequence ID" value="MDR7361606.1"/>
    <property type="molecule type" value="Genomic_DNA"/>
</dbReference>
<dbReference type="RefSeq" id="WP_310299795.1">
    <property type="nucleotide sequence ID" value="NZ_BAAAPS010000007.1"/>
</dbReference>
<organism evidence="3 4">
    <name type="scientific">Nocardioides marmoribigeumensis</name>
    <dbReference type="NCBI Taxonomy" id="433649"/>
    <lineage>
        <taxon>Bacteria</taxon>
        <taxon>Bacillati</taxon>
        <taxon>Actinomycetota</taxon>
        <taxon>Actinomycetes</taxon>
        <taxon>Propionibacteriales</taxon>
        <taxon>Nocardioidaceae</taxon>
        <taxon>Nocardioides</taxon>
    </lineage>
</organism>
<feature type="signal peptide" evidence="2">
    <location>
        <begin position="1"/>
        <end position="27"/>
    </location>
</feature>
<keyword evidence="2" id="KW-0732">Signal</keyword>
<gene>
    <name evidence="3" type="ORF">J2S63_001159</name>
</gene>
<sequence>MAPPLSPRALVVAATALVLLTAGCTWSDDSSAAPPRTTPSSSTPAPRAGFDPETGTVTRVEAAFSVQTGNVRTRACYEPRSSELASIDYTWRAAADVEVTEVELIDGTGIRLVGTPVTVPPVNYGGRIDLGGELTWAGHEKRLAGNHLLSWPGHESVADHVFSRGQTGLFVLHVRRSMGHGSSHGLRVTYRVSGPGDGNTYTAEVRNQVRWQVVRHGTRCRV</sequence>
<evidence type="ECO:0000256" key="2">
    <source>
        <dbReference type="SAM" id="SignalP"/>
    </source>
</evidence>
<evidence type="ECO:0000313" key="3">
    <source>
        <dbReference type="EMBL" id="MDR7361606.1"/>
    </source>
</evidence>
<name>A0ABU2BSK1_9ACTN</name>
<evidence type="ECO:0008006" key="5">
    <source>
        <dbReference type="Google" id="ProtNLM"/>
    </source>
</evidence>